<evidence type="ECO:0000313" key="2">
    <source>
        <dbReference type="EMBL" id="PTQ77536.1"/>
    </source>
</evidence>
<evidence type="ECO:0000313" key="3">
    <source>
        <dbReference type="Proteomes" id="UP000244128"/>
    </source>
</evidence>
<dbReference type="PANTHER" id="PTHR41773:SF1">
    <property type="entry name" value="RELA_SPOT DOMAIN-CONTAINING PROTEIN"/>
    <property type="match status" value="1"/>
</dbReference>
<dbReference type="AlphaFoldDB" id="A0A2T5I148"/>
<organism evidence="2 3">
    <name type="scientific">Nitrosomonas oligotropha</name>
    <dbReference type="NCBI Taxonomy" id="42354"/>
    <lineage>
        <taxon>Bacteria</taxon>
        <taxon>Pseudomonadati</taxon>
        <taxon>Pseudomonadota</taxon>
        <taxon>Betaproteobacteria</taxon>
        <taxon>Nitrosomonadales</taxon>
        <taxon>Nitrosomonadaceae</taxon>
        <taxon>Nitrosomonas</taxon>
    </lineage>
</organism>
<dbReference type="SMART" id="SM00954">
    <property type="entry name" value="RelA_SpoT"/>
    <property type="match status" value="1"/>
</dbReference>
<dbReference type="Proteomes" id="UP000244128">
    <property type="component" value="Unassembled WGS sequence"/>
</dbReference>
<dbReference type="InterPro" id="IPR043519">
    <property type="entry name" value="NT_sf"/>
</dbReference>
<dbReference type="SUPFAM" id="SSF81301">
    <property type="entry name" value="Nucleotidyltransferase"/>
    <property type="match status" value="1"/>
</dbReference>
<dbReference type="PANTHER" id="PTHR41773">
    <property type="entry name" value="GTP PYROPHOSPHATASE-RELATED"/>
    <property type="match status" value="1"/>
</dbReference>
<evidence type="ECO:0000259" key="1">
    <source>
        <dbReference type="SMART" id="SM00954"/>
    </source>
</evidence>
<feature type="domain" description="RelA/SpoT" evidence="1">
    <location>
        <begin position="48"/>
        <end position="154"/>
    </location>
</feature>
<dbReference type="Pfam" id="PF04607">
    <property type="entry name" value="RelA_SpoT"/>
    <property type="match status" value="1"/>
</dbReference>
<reference evidence="2 3" key="1">
    <citation type="submission" date="2018-04" db="EMBL/GenBank/DDBJ databases">
        <title>Active sludge and wastewater microbial communities from Klosterneuburg, Austria.</title>
        <authorList>
            <person name="Wagner M."/>
        </authorList>
    </citation>
    <scope>NUCLEOTIDE SEQUENCE [LARGE SCALE GENOMIC DNA]</scope>
    <source>
        <strain evidence="2 3">Nm49</strain>
    </source>
</reference>
<name>A0A2T5I148_9PROT</name>
<dbReference type="Gene3D" id="3.30.460.10">
    <property type="entry name" value="Beta Polymerase, domain 2"/>
    <property type="match status" value="1"/>
</dbReference>
<dbReference type="InterPro" id="IPR007685">
    <property type="entry name" value="RelA_SpoT"/>
</dbReference>
<comment type="caution">
    <text evidence="2">The sequence shown here is derived from an EMBL/GenBank/DDBJ whole genome shotgun (WGS) entry which is preliminary data.</text>
</comment>
<dbReference type="EMBL" id="QAOI01000007">
    <property type="protein sequence ID" value="PTQ77536.1"/>
    <property type="molecule type" value="Genomic_DNA"/>
</dbReference>
<dbReference type="CDD" id="cd05399">
    <property type="entry name" value="NT_Rel-Spo_like"/>
    <property type="match status" value="1"/>
</dbReference>
<dbReference type="GO" id="GO:0015969">
    <property type="term" value="P:guanosine tetraphosphate metabolic process"/>
    <property type="evidence" value="ECO:0007669"/>
    <property type="project" value="InterPro"/>
</dbReference>
<accession>A0A2T5I148</accession>
<dbReference type="RefSeq" id="WP_107802858.1">
    <property type="nucleotide sequence ID" value="NZ_QAOI01000007.1"/>
</dbReference>
<sequence>MTDSTEPNALVAEFSREAETYTRLGATVADLLVEMLADEQVIVHSVTHRSKSIGSLTKKVTKADKTYGSLQEVTDLAAVRVTTYFALDVDKIARIVEREFDIDRPNSVDKRTSLDPDRFGYQSLHYVVTLSGARSGLVEYESSYRRRWRYRFDLFCNTLGQRSNMTLGTNQSAVFQEISDDALRAWPDY</sequence>
<proteinExistence type="predicted"/>
<protein>
    <submittedName>
        <fullName evidence="2">RelA/SpoT family protein</fullName>
    </submittedName>
</protein>
<gene>
    <name evidence="2" type="ORF">C8R26_10723</name>
</gene>